<protein>
    <submittedName>
        <fullName evidence="1">Uncharacterized protein</fullName>
    </submittedName>
</protein>
<dbReference type="EMBL" id="CACQ02007613">
    <property type="protein sequence ID" value="CCF45295.1"/>
    <property type="molecule type" value="Genomic_DNA"/>
</dbReference>
<evidence type="ECO:0000313" key="1">
    <source>
        <dbReference type="EMBL" id="CCF45295.1"/>
    </source>
</evidence>
<dbReference type="AlphaFoldDB" id="H1VYI3"/>
<gene>
    <name evidence="1" type="ORF">CH063_14423</name>
</gene>
<evidence type="ECO:0000313" key="2">
    <source>
        <dbReference type="Proteomes" id="UP000007174"/>
    </source>
</evidence>
<dbReference type="Proteomes" id="UP000007174">
    <property type="component" value="Unassembled WGS sequence"/>
</dbReference>
<name>H1VYI3_COLHI</name>
<accession>H1VYI3</accession>
<proteinExistence type="predicted"/>
<sequence>MGGGHVHAVAVMSNVGFPCIVRTEQLLHIWFAWLACASPPSHACFWFLAGHRVQAQALGGLGRLGG</sequence>
<reference evidence="2" key="1">
    <citation type="journal article" date="2012" name="Nat. Genet.">
        <title>Lifestyle transitions in plant pathogenic Colletotrichum fungi deciphered by genome and transcriptome analyses.</title>
        <authorList>
            <person name="O'Connell R.J."/>
            <person name="Thon M.R."/>
            <person name="Hacquard S."/>
            <person name="Amyotte S.G."/>
            <person name="Kleemann J."/>
            <person name="Torres M.F."/>
            <person name="Damm U."/>
            <person name="Buiate E.A."/>
            <person name="Epstein L."/>
            <person name="Alkan N."/>
            <person name="Altmueller J."/>
            <person name="Alvarado-Balderrama L."/>
            <person name="Bauser C.A."/>
            <person name="Becker C."/>
            <person name="Birren B.W."/>
            <person name="Chen Z."/>
            <person name="Choi J."/>
            <person name="Crouch J.A."/>
            <person name="Duvick J.P."/>
            <person name="Farman M.A."/>
            <person name="Gan P."/>
            <person name="Heiman D."/>
            <person name="Henrissat B."/>
            <person name="Howard R.J."/>
            <person name="Kabbage M."/>
            <person name="Koch C."/>
            <person name="Kracher B."/>
            <person name="Kubo Y."/>
            <person name="Law A.D."/>
            <person name="Lebrun M.-H."/>
            <person name="Lee Y.-H."/>
            <person name="Miyara I."/>
            <person name="Moore N."/>
            <person name="Neumann U."/>
            <person name="Nordstroem K."/>
            <person name="Panaccione D.G."/>
            <person name="Panstruga R."/>
            <person name="Place M."/>
            <person name="Proctor R.H."/>
            <person name="Prusky D."/>
            <person name="Rech G."/>
            <person name="Reinhardt R."/>
            <person name="Rollins J.A."/>
            <person name="Rounsley S."/>
            <person name="Schardl C.L."/>
            <person name="Schwartz D.C."/>
            <person name="Shenoy N."/>
            <person name="Shirasu K."/>
            <person name="Sikhakolli U.R."/>
            <person name="Stueber K."/>
            <person name="Sukno S.A."/>
            <person name="Sweigard J.A."/>
            <person name="Takano Y."/>
            <person name="Takahara H."/>
            <person name="Trail F."/>
            <person name="van der Does H.C."/>
            <person name="Voll L.M."/>
            <person name="Will I."/>
            <person name="Young S."/>
            <person name="Zeng Q."/>
            <person name="Zhang J."/>
            <person name="Zhou S."/>
            <person name="Dickman M.B."/>
            <person name="Schulze-Lefert P."/>
            <person name="Ver Loren van Themaat E."/>
            <person name="Ma L.-J."/>
            <person name="Vaillancourt L.J."/>
        </authorList>
    </citation>
    <scope>NUCLEOTIDE SEQUENCE [LARGE SCALE GENOMIC DNA]</scope>
    <source>
        <strain evidence="2">IMI 349063</strain>
    </source>
</reference>
<dbReference type="HOGENOM" id="CLU_2831081_0_0_1"/>
<organism evidence="1 2">
    <name type="scientific">Colletotrichum higginsianum (strain IMI 349063)</name>
    <name type="common">Crucifer anthracnose fungus</name>
    <dbReference type="NCBI Taxonomy" id="759273"/>
    <lineage>
        <taxon>Eukaryota</taxon>
        <taxon>Fungi</taxon>
        <taxon>Dikarya</taxon>
        <taxon>Ascomycota</taxon>
        <taxon>Pezizomycotina</taxon>
        <taxon>Sordariomycetes</taxon>
        <taxon>Hypocreomycetidae</taxon>
        <taxon>Glomerellales</taxon>
        <taxon>Glomerellaceae</taxon>
        <taxon>Colletotrichum</taxon>
        <taxon>Colletotrichum destructivum species complex</taxon>
    </lineage>
</organism>